<dbReference type="NCBIfam" id="TIGR01635">
    <property type="entry name" value="tail_comp_S"/>
    <property type="match status" value="1"/>
</dbReference>
<dbReference type="AlphaFoldDB" id="N6ZVY2"/>
<evidence type="ECO:0000313" key="1">
    <source>
        <dbReference type="EMBL" id="ENO98642.1"/>
    </source>
</evidence>
<dbReference type="EMBL" id="AMXF01000008">
    <property type="protein sequence ID" value="ENO98642.1"/>
    <property type="molecule type" value="Genomic_DNA"/>
</dbReference>
<dbReference type="InterPro" id="IPR006522">
    <property type="entry name" value="Phage_virion_morphogenesis"/>
</dbReference>
<sequence>MPLTITADTKFITDYLDQVGKRIDDPAPLLDQIGMLMETRISNRFETMTDPGGKKWTKWAESTKAAYPDDGHGRLLDRYGDMLRSLTHTADARSAKIGFGSATAAYHEFGTKRMPRRGLLFDDPESADLADGDRQAILDLVSDYLQT</sequence>
<gene>
    <name evidence="1" type="ORF">C667_03018</name>
</gene>
<protein>
    <recommendedName>
        <fullName evidence="3">Phage virion morphogenesis protein</fullName>
    </recommendedName>
</protein>
<dbReference type="RefSeq" id="WP_004356676.1">
    <property type="nucleotide sequence ID" value="NZ_AMXF01000008.1"/>
</dbReference>
<proteinExistence type="predicted"/>
<accession>N6ZVY2</accession>
<evidence type="ECO:0000313" key="2">
    <source>
        <dbReference type="Proteomes" id="UP000013047"/>
    </source>
</evidence>
<dbReference type="OrthoDB" id="2081253at2"/>
<organism evidence="1 2">
    <name type="scientific">Thauera phenylacetica B4P</name>
    <dbReference type="NCBI Taxonomy" id="1234382"/>
    <lineage>
        <taxon>Bacteria</taxon>
        <taxon>Pseudomonadati</taxon>
        <taxon>Pseudomonadota</taxon>
        <taxon>Betaproteobacteria</taxon>
        <taxon>Rhodocyclales</taxon>
        <taxon>Zoogloeaceae</taxon>
        <taxon>Thauera</taxon>
    </lineage>
</organism>
<dbReference type="Pfam" id="PF05069">
    <property type="entry name" value="Phage_tail_S"/>
    <property type="match status" value="1"/>
</dbReference>
<keyword evidence="2" id="KW-1185">Reference proteome</keyword>
<dbReference type="Proteomes" id="UP000013047">
    <property type="component" value="Unassembled WGS sequence"/>
</dbReference>
<reference evidence="1 2" key="1">
    <citation type="submission" date="2012-09" db="EMBL/GenBank/DDBJ databases">
        <title>Draft Genome Sequences of 6 Strains from Genus Thauera.</title>
        <authorList>
            <person name="Liu B."/>
            <person name="Shapleigh J.P."/>
            <person name="Frostegard A.H."/>
        </authorList>
    </citation>
    <scope>NUCLEOTIDE SEQUENCE [LARGE SCALE GENOMIC DNA]</scope>
    <source>
        <strain evidence="1 2">B4P</strain>
    </source>
</reference>
<comment type="caution">
    <text evidence="1">The sequence shown here is derived from an EMBL/GenBank/DDBJ whole genome shotgun (WGS) entry which is preliminary data.</text>
</comment>
<name>N6ZVY2_9RHOO</name>
<evidence type="ECO:0008006" key="3">
    <source>
        <dbReference type="Google" id="ProtNLM"/>
    </source>
</evidence>